<sequence length="165" mass="19452">MKYGKKILSFRLLFNGEASILSRNHHPVSDRKMFHRATKYIGKQRFQDADYFHMAEVVKNYRPLNTLMQKIFMFKGLLMLMASQQYTLPRLLQTYIKSVHETETAFWFTKQGSQSLDDLSRHILAEIQAISKQAIASKVYINKQNRRNVFRCPSKKKKKLDAQMS</sequence>
<comment type="caution">
    <text evidence="1">The sequence shown here is derived from an EMBL/GenBank/DDBJ whole genome shotgun (WGS) entry which is preliminary data.</text>
</comment>
<name>V8NZ45_OPHHA</name>
<dbReference type="EMBL" id="AZIM01001453">
    <property type="protein sequence ID" value="ETE66862.1"/>
    <property type="molecule type" value="Genomic_DNA"/>
</dbReference>
<reference evidence="1 2" key="1">
    <citation type="journal article" date="2013" name="Proc. Natl. Acad. Sci. U.S.A.">
        <title>The king cobra genome reveals dynamic gene evolution and adaptation in the snake venom system.</title>
        <authorList>
            <person name="Vonk F.J."/>
            <person name="Casewell N.R."/>
            <person name="Henkel C.V."/>
            <person name="Heimberg A.M."/>
            <person name="Jansen H.J."/>
            <person name="McCleary R.J."/>
            <person name="Kerkkamp H.M."/>
            <person name="Vos R.A."/>
            <person name="Guerreiro I."/>
            <person name="Calvete J.J."/>
            <person name="Wuster W."/>
            <person name="Woods A.E."/>
            <person name="Logan J.M."/>
            <person name="Harrison R.A."/>
            <person name="Castoe T.A."/>
            <person name="de Koning A.P."/>
            <person name="Pollock D.D."/>
            <person name="Yandell M."/>
            <person name="Calderon D."/>
            <person name="Renjifo C."/>
            <person name="Currier R.B."/>
            <person name="Salgado D."/>
            <person name="Pla D."/>
            <person name="Sanz L."/>
            <person name="Hyder A.S."/>
            <person name="Ribeiro J.M."/>
            <person name="Arntzen J.W."/>
            <person name="van den Thillart G.E."/>
            <person name="Boetzer M."/>
            <person name="Pirovano W."/>
            <person name="Dirks R.P."/>
            <person name="Spaink H.P."/>
            <person name="Duboule D."/>
            <person name="McGlinn E."/>
            <person name="Kini R.M."/>
            <person name="Richardson M.K."/>
        </authorList>
    </citation>
    <scope>NUCLEOTIDE SEQUENCE</scope>
    <source>
        <tissue evidence="1">Blood</tissue>
    </source>
</reference>
<evidence type="ECO:0000313" key="2">
    <source>
        <dbReference type="Proteomes" id="UP000018936"/>
    </source>
</evidence>
<accession>V8NZ45</accession>
<organism evidence="1 2">
    <name type="scientific">Ophiophagus hannah</name>
    <name type="common">King cobra</name>
    <name type="synonym">Naja hannah</name>
    <dbReference type="NCBI Taxonomy" id="8665"/>
    <lineage>
        <taxon>Eukaryota</taxon>
        <taxon>Metazoa</taxon>
        <taxon>Chordata</taxon>
        <taxon>Craniata</taxon>
        <taxon>Vertebrata</taxon>
        <taxon>Euteleostomi</taxon>
        <taxon>Lepidosauria</taxon>
        <taxon>Squamata</taxon>
        <taxon>Bifurcata</taxon>
        <taxon>Unidentata</taxon>
        <taxon>Episquamata</taxon>
        <taxon>Toxicofera</taxon>
        <taxon>Serpentes</taxon>
        <taxon>Colubroidea</taxon>
        <taxon>Elapidae</taxon>
        <taxon>Elapinae</taxon>
        <taxon>Ophiophagus</taxon>
    </lineage>
</organism>
<dbReference type="AlphaFoldDB" id="V8NZ45"/>
<protein>
    <submittedName>
        <fullName evidence="1">Uncharacterized protein</fullName>
    </submittedName>
</protein>
<keyword evidence="2" id="KW-1185">Reference proteome</keyword>
<gene>
    <name evidence="1" type="ORF">L345_07357</name>
</gene>
<proteinExistence type="predicted"/>
<evidence type="ECO:0000313" key="1">
    <source>
        <dbReference type="EMBL" id="ETE66862.1"/>
    </source>
</evidence>
<dbReference type="Proteomes" id="UP000018936">
    <property type="component" value="Unassembled WGS sequence"/>
</dbReference>
<feature type="non-terminal residue" evidence="1">
    <location>
        <position position="1"/>
    </location>
</feature>